<organism evidence="2">
    <name type="scientific">uncultured Caudovirales phage</name>
    <dbReference type="NCBI Taxonomy" id="2100421"/>
    <lineage>
        <taxon>Viruses</taxon>
        <taxon>Duplodnaviria</taxon>
        <taxon>Heunggongvirae</taxon>
        <taxon>Uroviricota</taxon>
        <taxon>Caudoviricetes</taxon>
        <taxon>Peduoviridae</taxon>
        <taxon>Maltschvirus</taxon>
        <taxon>Maltschvirus maltsch</taxon>
    </lineage>
</organism>
<evidence type="ECO:0000259" key="1">
    <source>
        <dbReference type="PROSITE" id="PS51186"/>
    </source>
</evidence>
<dbReference type="CDD" id="cd04301">
    <property type="entry name" value="NAT_SF"/>
    <property type="match status" value="1"/>
</dbReference>
<dbReference type="InterPro" id="IPR000182">
    <property type="entry name" value="GNAT_dom"/>
</dbReference>
<dbReference type="SUPFAM" id="SSF55729">
    <property type="entry name" value="Acyl-CoA N-acyltransferases (Nat)"/>
    <property type="match status" value="1"/>
</dbReference>
<gene>
    <name evidence="2" type="ORF">UFOVP631_15</name>
</gene>
<reference evidence="2" key="1">
    <citation type="submission" date="2020-04" db="EMBL/GenBank/DDBJ databases">
        <authorList>
            <person name="Chiriac C."/>
            <person name="Salcher M."/>
            <person name="Ghai R."/>
            <person name="Kavagutti S V."/>
        </authorList>
    </citation>
    <scope>NUCLEOTIDE SEQUENCE</scope>
</reference>
<dbReference type="Gene3D" id="3.40.50.300">
    <property type="entry name" value="P-loop containing nucleotide triphosphate hydrolases"/>
    <property type="match status" value="1"/>
</dbReference>
<sequence>MTDANAQMVFDDQWYDLQRSTSPLQSKVTVSELAQEAIKSFDYDTDGTTSFYPYLSPSLPESFGIGVIVGASGTGKSTLLKSYGSSESHTWDDRALVDYFDTPDEAREKLFAVGLTSIPTWFKPYAVLSNGEKFRADLAVRLKDNAVIDEYTSVVDRNIAKAASKSFRKYITNNNVTGVVIATVHRDILSYLEPDWIIDTDAGMYAVEPRECLRREPVVAEVYEVQPALWNIYAEHHYLTSDLSPFARCYAAIIEGSPAAFYAVISYPSGTVKNAFRGHRLVTHPDYQGLGVGPRLSDFVAQGYIDQGKRFFAKTAHPRLGEYRERSIEWKPTSKNKRYRTDASSDEKRQLRRERFIDWTMNPNRLTYSHEYIGIKEA</sequence>
<evidence type="ECO:0000313" key="2">
    <source>
        <dbReference type="EMBL" id="CAB4154232.1"/>
    </source>
</evidence>
<feature type="domain" description="N-acetyltransferase" evidence="1">
    <location>
        <begin position="207"/>
        <end position="340"/>
    </location>
</feature>
<dbReference type="Gene3D" id="3.40.630.30">
    <property type="match status" value="1"/>
</dbReference>
<proteinExistence type="predicted"/>
<dbReference type="PROSITE" id="PS51186">
    <property type="entry name" value="GNAT"/>
    <property type="match status" value="1"/>
</dbReference>
<accession>A0A6J5N743</accession>
<protein>
    <submittedName>
        <fullName evidence="2">NAT_SF domain containing protein</fullName>
    </submittedName>
</protein>
<dbReference type="InterPro" id="IPR016181">
    <property type="entry name" value="Acyl_CoA_acyltransferase"/>
</dbReference>
<dbReference type="InterPro" id="IPR027417">
    <property type="entry name" value="P-loop_NTPase"/>
</dbReference>
<dbReference type="SUPFAM" id="SSF52540">
    <property type="entry name" value="P-loop containing nucleoside triphosphate hydrolases"/>
    <property type="match status" value="1"/>
</dbReference>
<dbReference type="EMBL" id="LR796611">
    <property type="protein sequence ID" value="CAB4154232.1"/>
    <property type="molecule type" value="Genomic_DNA"/>
</dbReference>
<dbReference type="GO" id="GO:0016747">
    <property type="term" value="F:acyltransferase activity, transferring groups other than amino-acyl groups"/>
    <property type="evidence" value="ECO:0007669"/>
    <property type="project" value="InterPro"/>
</dbReference>
<name>A0A6J5N743_9CAUD</name>